<gene>
    <name evidence="2" type="ORF">BLA27_14600</name>
</gene>
<dbReference type="AlphaFoldDB" id="A0A1J6HJX7"/>
<evidence type="ECO:0000259" key="1">
    <source>
        <dbReference type="Pfam" id="PF21248"/>
    </source>
</evidence>
<name>A0A1J6HJX7_9HYPH</name>
<accession>A0A1J6HJX7</accession>
<comment type="caution">
    <text evidence="2">The sequence shown here is derived from an EMBL/GenBank/DDBJ whole genome shotgun (WGS) entry which is preliminary data.</text>
</comment>
<evidence type="ECO:0000313" key="2">
    <source>
        <dbReference type="EMBL" id="OIS92675.1"/>
    </source>
</evidence>
<proteinExistence type="predicted"/>
<keyword evidence="3" id="KW-1185">Reference proteome</keyword>
<dbReference type="Proteomes" id="UP000182985">
    <property type="component" value="Unassembled WGS sequence"/>
</dbReference>
<evidence type="ECO:0000313" key="3">
    <source>
        <dbReference type="Proteomes" id="UP000182985"/>
    </source>
</evidence>
<reference evidence="2 3" key="1">
    <citation type="submission" date="2016-10" db="EMBL/GenBank/DDBJ databases">
        <title>The Draft Genome Sequence of the Potato Rhizosphere Bacteria Ochrobactrum sp. IPA7.2.</title>
        <authorList>
            <person name="Gogoleva N.E."/>
            <person name="Khlopko Y.A."/>
            <person name="Burygin G.L."/>
            <person name="Plotnikov A.O."/>
        </authorList>
    </citation>
    <scope>NUCLEOTIDE SEQUENCE [LARGE SCALE GENOMIC DNA]</scope>
    <source>
        <strain evidence="2 3">IPA7.2</strain>
    </source>
</reference>
<feature type="domain" description="Adenylyltransferase SoFic-like C-terminal" evidence="1">
    <location>
        <begin position="13"/>
        <end position="83"/>
    </location>
</feature>
<dbReference type="InterPro" id="IPR048770">
    <property type="entry name" value="SoFic-like_C"/>
</dbReference>
<organism evidence="2 3">
    <name type="scientific">Brucella cytisi</name>
    <dbReference type="NCBI Taxonomy" id="407152"/>
    <lineage>
        <taxon>Bacteria</taxon>
        <taxon>Pseudomonadati</taxon>
        <taxon>Pseudomonadota</taxon>
        <taxon>Alphaproteobacteria</taxon>
        <taxon>Hyphomicrobiales</taxon>
        <taxon>Brucellaceae</taxon>
        <taxon>Brucella/Ochrobactrum group</taxon>
        <taxon>Brucella</taxon>
    </lineage>
</organism>
<dbReference type="RefSeq" id="WP_071632384.1">
    <property type="nucleotide sequence ID" value="NZ_MOEC01000014.1"/>
</dbReference>
<protein>
    <recommendedName>
        <fullName evidence="1">Adenylyltransferase SoFic-like C-terminal domain-containing protein</fullName>
    </recommendedName>
</protein>
<dbReference type="EMBL" id="MOEC01000014">
    <property type="protein sequence ID" value="OIS92675.1"/>
    <property type="molecule type" value="Genomic_DNA"/>
</dbReference>
<dbReference type="Pfam" id="PF21248">
    <property type="entry name" value="SoFic-like_C"/>
    <property type="match status" value="1"/>
</dbReference>
<sequence length="97" mass="11050">MLAVVQESTIWSTDRIRGELPKIYSRRFAEVIFVNPYYRVSDLMAAGIAKRQSAAVYLKSLTDHGLLQETKVGRENLYIIPALLTLLRDRPTVGVER</sequence>